<dbReference type="PANTHER" id="PTHR38791">
    <property type="entry name" value="ZN(II)2CYS6 TRANSCRIPTION FACTOR (EUROFUNG)-RELATED-RELATED"/>
    <property type="match status" value="1"/>
</dbReference>
<accession>A0A9P4K1B1</accession>
<dbReference type="InterPro" id="IPR021858">
    <property type="entry name" value="Fun_TF"/>
</dbReference>
<name>A0A9P4K1B1_9PLEO</name>
<dbReference type="SUPFAM" id="SSF57701">
    <property type="entry name" value="Zn2/Cys6 DNA-binding domain"/>
    <property type="match status" value="1"/>
</dbReference>
<evidence type="ECO:0000256" key="1">
    <source>
        <dbReference type="ARBA" id="ARBA00023242"/>
    </source>
</evidence>
<dbReference type="InterPro" id="IPR001138">
    <property type="entry name" value="Zn2Cys6_DnaBD"/>
</dbReference>
<keyword evidence="1" id="KW-0539">Nucleus</keyword>
<dbReference type="AlphaFoldDB" id="A0A9P4K1B1"/>
<sequence length="489" mass="55791">MVYYGAISRGCERCRRRKVKCDERKPQCLKCEMLQKQCPGYRDLNRILFRDETKRIAQKSRKEWNQLPKSRKTTSIQLPILSLISTRVLYPLAQPIDEYAANFYFSKYIFVESPFSEGYYAWLAQSYSQNGHILRTAIEAVGLAAISNMMYAPRVATRSKIQYCKTLTCIRRAIDNPIEATSDSTLMAVILVVLFETIHFEVSDRYEYWAAHVKGAMTLLQLRGREQFATERGGQLYLLIRPQILLICMQQRISVPTALIETSYRFQTSTIRRQWQEESVASPNSIFSTSFRVIDIAATLEGGQAVQEAIRDINNELESWKAGLLSHWNYTIMNGEGEVAGDQYSGMVHSYPSLWIAEAWNNWRILRIMVNQLILQNEVPQNPGYSERIATAISVIQEMCSDICISVPSFGNTQRILSLIRPLYVVALEGLNPEYMRTFAVERLRHIGASMGIRQACLLADSIIQKPSDAPSSLILAPCVFKVPLIPFC</sequence>
<proteinExistence type="predicted"/>
<comment type="caution">
    <text evidence="3">The sequence shown here is derived from an EMBL/GenBank/DDBJ whole genome shotgun (WGS) entry which is preliminary data.</text>
</comment>
<dbReference type="PROSITE" id="PS00463">
    <property type="entry name" value="ZN2_CY6_FUNGAL_1"/>
    <property type="match status" value="1"/>
</dbReference>
<dbReference type="Pfam" id="PF11951">
    <property type="entry name" value="Fungal_trans_2"/>
    <property type="match status" value="1"/>
</dbReference>
<gene>
    <name evidence="3" type="ORF">CC78DRAFT_28884</name>
</gene>
<dbReference type="EMBL" id="ML986684">
    <property type="protein sequence ID" value="KAF2260281.1"/>
    <property type="molecule type" value="Genomic_DNA"/>
</dbReference>
<evidence type="ECO:0000313" key="3">
    <source>
        <dbReference type="EMBL" id="KAF2260281.1"/>
    </source>
</evidence>
<protein>
    <recommendedName>
        <fullName evidence="2">Zn(2)-C6 fungal-type domain-containing protein</fullName>
    </recommendedName>
</protein>
<feature type="domain" description="Zn(2)-C6 fungal-type" evidence="2">
    <location>
        <begin position="10"/>
        <end position="38"/>
    </location>
</feature>
<dbReference type="GO" id="GO:0008270">
    <property type="term" value="F:zinc ion binding"/>
    <property type="evidence" value="ECO:0007669"/>
    <property type="project" value="InterPro"/>
</dbReference>
<organism evidence="3 4">
    <name type="scientific">Lojkania enalia</name>
    <dbReference type="NCBI Taxonomy" id="147567"/>
    <lineage>
        <taxon>Eukaryota</taxon>
        <taxon>Fungi</taxon>
        <taxon>Dikarya</taxon>
        <taxon>Ascomycota</taxon>
        <taxon>Pezizomycotina</taxon>
        <taxon>Dothideomycetes</taxon>
        <taxon>Pleosporomycetidae</taxon>
        <taxon>Pleosporales</taxon>
        <taxon>Pleosporales incertae sedis</taxon>
        <taxon>Lojkania</taxon>
    </lineage>
</organism>
<dbReference type="SMART" id="SM00066">
    <property type="entry name" value="GAL4"/>
    <property type="match status" value="1"/>
</dbReference>
<dbReference type="OrthoDB" id="5429770at2759"/>
<dbReference type="Gene3D" id="4.10.240.10">
    <property type="entry name" value="Zn(2)-C6 fungal-type DNA-binding domain"/>
    <property type="match status" value="1"/>
</dbReference>
<dbReference type="CDD" id="cd00067">
    <property type="entry name" value="GAL4"/>
    <property type="match status" value="1"/>
</dbReference>
<dbReference type="Proteomes" id="UP000800093">
    <property type="component" value="Unassembled WGS sequence"/>
</dbReference>
<dbReference type="GO" id="GO:0000981">
    <property type="term" value="F:DNA-binding transcription factor activity, RNA polymerase II-specific"/>
    <property type="evidence" value="ECO:0007669"/>
    <property type="project" value="InterPro"/>
</dbReference>
<dbReference type="Pfam" id="PF00172">
    <property type="entry name" value="Zn_clus"/>
    <property type="match status" value="1"/>
</dbReference>
<evidence type="ECO:0000313" key="4">
    <source>
        <dbReference type="Proteomes" id="UP000800093"/>
    </source>
</evidence>
<reference evidence="4" key="1">
    <citation type="journal article" date="2020" name="Stud. Mycol.">
        <title>101 Dothideomycetes genomes: A test case for predicting lifestyles and emergence of pathogens.</title>
        <authorList>
            <person name="Haridas S."/>
            <person name="Albert R."/>
            <person name="Binder M."/>
            <person name="Bloem J."/>
            <person name="LaButti K."/>
            <person name="Salamov A."/>
            <person name="Andreopoulos B."/>
            <person name="Baker S."/>
            <person name="Barry K."/>
            <person name="Bills G."/>
            <person name="Bluhm B."/>
            <person name="Cannon C."/>
            <person name="Castanera R."/>
            <person name="Culley D."/>
            <person name="Daum C."/>
            <person name="Ezra D."/>
            <person name="Gonzalez J."/>
            <person name="Henrissat B."/>
            <person name="Kuo A."/>
            <person name="Liang C."/>
            <person name="Lipzen A."/>
            <person name="Lutzoni F."/>
            <person name="Magnuson J."/>
            <person name="Mondo S."/>
            <person name="Nolan M."/>
            <person name="Ohm R."/>
            <person name="Pangilinan J."/>
            <person name="Park H.-J."/>
            <person name="Ramirez L."/>
            <person name="Alfaro M."/>
            <person name="Sun H."/>
            <person name="Tritt A."/>
            <person name="Yoshinaga Y."/>
            <person name="Zwiers L.-H."/>
            <person name="Turgeon B."/>
            <person name="Goodwin S."/>
            <person name="Spatafora J."/>
            <person name="Crous P."/>
            <person name="Grigoriev I."/>
        </authorList>
    </citation>
    <scope>NUCLEOTIDE SEQUENCE [LARGE SCALE GENOMIC DNA]</scope>
    <source>
        <strain evidence="4">CBS 304.66</strain>
    </source>
</reference>
<dbReference type="InterPro" id="IPR036864">
    <property type="entry name" value="Zn2-C6_fun-type_DNA-bd_sf"/>
</dbReference>
<evidence type="ECO:0000259" key="2">
    <source>
        <dbReference type="PROSITE" id="PS50048"/>
    </source>
</evidence>
<dbReference type="PROSITE" id="PS50048">
    <property type="entry name" value="ZN2_CY6_FUNGAL_2"/>
    <property type="match status" value="1"/>
</dbReference>
<keyword evidence="4" id="KW-1185">Reference proteome</keyword>
<dbReference type="InterPro" id="IPR053175">
    <property type="entry name" value="DHMBA_Reg_Transcription_Factor"/>
</dbReference>